<gene>
    <name evidence="2" type="ORF">NMOB1V02_LOCUS3248</name>
</gene>
<name>A0A7R9BK30_9CRUS</name>
<feature type="compositionally biased region" description="Basic and acidic residues" evidence="1">
    <location>
        <begin position="116"/>
        <end position="133"/>
    </location>
</feature>
<evidence type="ECO:0000313" key="3">
    <source>
        <dbReference type="Proteomes" id="UP000678499"/>
    </source>
</evidence>
<keyword evidence="3" id="KW-1185">Reference proteome</keyword>
<dbReference type="EMBL" id="OA882455">
    <property type="protein sequence ID" value="CAD7275453.1"/>
    <property type="molecule type" value="Genomic_DNA"/>
</dbReference>
<accession>A0A7R9BK30</accession>
<feature type="region of interest" description="Disordered" evidence="1">
    <location>
        <begin position="110"/>
        <end position="133"/>
    </location>
</feature>
<dbReference type="OrthoDB" id="3648309at2759"/>
<dbReference type="SUPFAM" id="SSF57756">
    <property type="entry name" value="Retrovirus zinc finger-like domains"/>
    <property type="match status" value="1"/>
</dbReference>
<dbReference type="EMBL" id="CAJPEX010000418">
    <property type="protein sequence ID" value="CAG0915605.1"/>
    <property type="molecule type" value="Genomic_DNA"/>
</dbReference>
<proteinExistence type="predicted"/>
<dbReference type="GO" id="GO:0003676">
    <property type="term" value="F:nucleic acid binding"/>
    <property type="evidence" value="ECO:0007669"/>
    <property type="project" value="InterPro"/>
</dbReference>
<dbReference type="AlphaFoldDB" id="A0A7R9BK30"/>
<protein>
    <recommendedName>
        <fullName evidence="4">CCHC-type domain-containing protein</fullName>
    </recommendedName>
</protein>
<reference evidence="2" key="1">
    <citation type="submission" date="2020-11" db="EMBL/GenBank/DDBJ databases">
        <authorList>
            <person name="Tran Van P."/>
        </authorList>
    </citation>
    <scope>NUCLEOTIDE SEQUENCE</scope>
</reference>
<sequence>MPEIPPAALKKRRCKLCNKRGHNRRRCPMNLTSKIKAGVNIPPETAVIVTTRRPSRSLSKEKDTFLKTVEVEEEKTELEIVEEEEVNADGGYLNGTTEKLGDSEDVYLVCDEAATESDHSDDVPRDDPVVTGK</sequence>
<evidence type="ECO:0000256" key="1">
    <source>
        <dbReference type="SAM" id="MobiDB-lite"/>
    </source>
</evidence>
<organism evidence="2">
    <name type="scientific">Notodromas monacha</name>
    <dbReference type="NCBI Taxonomy" id="399045"/>
    <lineage>
        <taxon>Eukaryota</taxon>
        <taxon>Metazoa</taxon>
        <taxon>Ecdysozoa</taxon>
        <taxon>Arthropoda</taxon>
        <taxon>Crustacea</taxon>
        <taxon>Oligostraca</taxon>
        <taxon>Ostracoda</taxon>
        <taxon>Podocopa</taxon>
        <taxon>Podocopida</taxon>
        <taxon>Cypridocopina</taxon>
        <taxon>Cypridoidea</taxon>
        <taxon>Cyprididae</taxon>
        <taxon>Notodromas</taxon>
    </lineage>
</organism>
<evidence type="ECO:0008006" key="4">
    <source>
        <dbReference type="Google" id="ProtNLM"/>
    </source>
</evidence>
<dbReference type="GO" id="GO:0008270">
    <property type="term" value="F:zinc ion binding"/>
    <property type="evidence" value="ECO:0007669"/>
    <property type="project" value="InterPro"/>
</dbReference>
<dbReference type="InterPro" id="IPR036875">
    <property type="entry name" value="Znf_CCHC_sf"/>
</dbReference>
<dbReference type="Proteomes" id="UP000678499">
    <property type="component" value="Unassembled WGS sequence"/>
</dbReference>
<evidence type="ECO:0000313" key="2">
    <source>
        <dbReference type="EMBL" id="CAD7275453.1"/>
    </source>
</evidence>